<organism evidence="2 3">
    <name type="scientific">Bacillus cereus</name>
    <dbReference type="NCBI Taxonomy" id="1396"/>
    <lineage>
        <taxon>Bacteria</taxon>
        <taxon>Bacillati</taxon>
        <taxon>Bacillota</taxon>
        <taxon>Bacilli</taxon>
        <taxon>Bacillales</taxon>
        <taxon>Bacillaceae</taxon>
        <taxon>Bacillus</taxon>
        <taxon>Bacillus cereus group</taxon>
    </lineage>
</organism>
<dbReference type="InterPro" id="IPR011256">
    <property type="entry name" value="Reg_factor_effector_dom_sf"/>
</dbReference>
<reference evidence="2 3" key="1">
    <citation type="submission" date="2019-10" db="EMBL/GenBank/DDBJ databases">
        <title>Bacillus from the desert of Cuatro Cinegas, Coahuila.</title>
        <authorList>
            <person name="Olmedo-Alvarez G."/>
            <person name="Saldana S."/>
            <person name="Barcelo D."/>
        </authorList>
    </citation>
    <scope>NUCLEOTIDE SEQUENCE [LARGE SCALE GENOMIC DNA]</scope>
    <source>
        <strain evidence="2 3">CH417_13T</strain>
    </source>
</reference>
<sequence length="150" mass="17172">MSIQVKIQPSSKVASIRREIPSFQEVTPLLTELNTYLEQHEMQPLTGAIWYGQPGDDKIEAEAIAFINDEIPESNNVCVYEIPEMFTASIVHTGPYNTLGDSYKEITDWLSKNQYEIVGPSRELYHHVKSPVRQDDPSYITEIQFPVEKK</sequence>
<protein>
    <recommendedName>
        <fullName evidence="1">AraC effector-binding domain-containing protein</fullName>
    </recommendedName>
</protein>
<name>A0A9W7QG62_BACCE</name>
<accession>A0A9W7QG62</accession>
<evidence type="ECO:0000313" key="3">
    <source>
        <dbReference type="Proteomes" id="UP000475765"/>
    </source>
</evidence>
<evidence type="ECO:0000313" key="2">
    <source>
        <dbReference type="EMBL" id="KAB2395354.1"/>
    </source>
</evidence>
<dbReference type="AlphaFoldDB" id="A0A9W7QG62"/>
<dbReference type="InterPro" id="IPR010499">
    <property type="entry name" value="AraC_E-bd"/>
</dbReference>
<dbReference type="SUPFAM" id="SSF55136">
    <property type="entry name" value="Probable bacterial effector-binding domain"/>
    <property type="match status" value="1"/>
</dbReference>
<dbReference type="RefSeq" id="WP_072180894.1">
    <property type="nucleotide sequence ID" value="NZ_CYHM01000428.1"/>
</dbReference>
<feature type="domain" description="AraC effector-binding" evidence="1">
    <location>
        <begin position="1"/>
        <end position="148"/>
    </location>
</feature>
<dbReference type="Proteomes" id="UP000475765">
    <property type="component" value="Unassembled WGS sequence"/>
</dbReference>
<dbReference type="Pfam" id="PF06445">
    <property type="entry name" value="GyrI-like"/>
    <property type="match status" value="1"/>
</dbReference>
<evidence type="ECO:0000259" key="1">
    <source>
        <dbReference type="SMART" id="SM00871"/>
    </source>
</evidence>
<gene>
    <name evidence="2" type="ORF">F8172_14870</name>
</gene>
<dbReference type="EMBL" id="WBPP01000017">
    <property type="protein sequence ID" value="KAB2395354.1"/>
    <property type="molecule type" value="Genomic_DNA"/>
</dbReference>
<comment type="caution">
    <text evidence="2">The sequence shown here is derived from an EMBL/GenBank/DDBJ whole genome shotgun (WGS) entry which is preliminary data.</text>
</comment>
<dbReference type="InterPro" id="IPR029442">
    <property type="entry name" value="GyrI-like"/>
</dbReference>
<dbReference type="SMART" id="SM00871">
    <property type="entry name" value="AraC_E_bind"/>
    <property type="match status" value="1"/>
</dbReference>
<proteinExistence type="predicted"/>
<dbReference type="Gene3D" id="3.20.80.10">
    <property type="entry name" value="Regulatory factor, effector binding domain"/>
    <property type="match status" value="1"/>
</dbReference>